<keyword evidence="2" id="KW-1185">Reference proteome</keyword>
<protein>
    <submittedName>
        <fullName evidence="1">Uncharacterized protein</fullName>
    </submittedName>
</protein>
<dbReference type="GeneID" id="39735441"/>
<organism evidence="1 2">
    <name type="scientific">Plasmodium relictum</name>
    <dbReference type="NCBI Taxonomy" id="85471"/>
    <lineage>
        <taxon>Eukaryota</taxon>
        <taxon>Sar</taxon>
        <taxon>Alveolata</taxon>
        <taxon>Apicomplexa</taxon>
        <taxon>Aconoidasida</taxon>
        <taxon>Haemosporida</taxon>
        <taxon>Plasmodiidae</taxon>
        <taxon>Plasmodium</taxon>
        <taxon>Plasmodium (Haemamoeba)</taxon>
    </lineage>
</organism>
<reference evidence="1 2" key="1">
    <citation type="submission" date="2015-04" db="EMBL/GenBank/DDBJ databases">
        <authorList>
            <consortium name="Pathogen Informatics"/>
        </authorList>
    </citation>
    <scope>NUCLEOTIDE SEQUENCE [LARGE SCALE GENOMIC DNA]</scope>
    <source>
        <strain evidence="1 2">SGS1</strain>
    </source>
</reference>
<proteinExistence type="predicted"/>
<dbReference type="OMA" id="IHAYSKI"/>
<dbReference type="RefSeq" id="XP_028532347.1">
    <property type="nucleotide sequence ID" value="XM_028675794.1"/>
</dbReference>
<gene>
    <name evidence="1" type="ORF">PRELSG_0710400</name>
</gene>
<evidence type="ECO:0000313" key="2">
    <source>
        <dbReference type="Proteomes" id="UP000220158"/>
    </source>
</evidence>
<dbReference type="EMBL" id="LN835302">
    <property type="protein sequence ID" value="CRG99340.1"/>
    <property type="molecule type" value="Genomic_DNA"/>
</dbReference>
<name>A0A1J1H339_PLARL</name>
<dbReference type="KEGG" id="prel:PRELSG_0710400"/>
<dbReference type="AlphaFoldDB" id="A0A1J1H339"/>
<dbReference type="Proteomes" id="UP000220158">
    <property type="component" value="Chromosome 7"/>
</dbReference>
<accession>A0A1J1H339</accession>
<sequence length="802" mass="96583">MFYNYFINSPKFCYNQIYYKRSINNKKLFLKNKKNLLEYIKENDTIRNLNTNHQQKNKELNGISFVLRKFSRILKQKNNFLKRININSFKNIFIYNNLKRRKKIFLFKVYKKPQKYFNFSKNYFINEKNKLIYKKLYRCGNYLNVNNKNNNVLKENHSNEKFSKENNTLNTTKNYLNENDKNSKNTEDVYATSDDMNSIFNENILVENNKNFQNNDLNEKLNNNIINSCMSKSNGEYDPNKFLNMLYFLIEKKTDINEYIEEEMNRIMAYFIKECKDIKMIFLLLHTMNKLVCINNLIKMLHTNIYKLEDSELLSIILRILINSNHQNKNLLFFILNKLKENINLSTCSTLTISNAFYSYSTMYKRNLINLEEIPLQQLIQIISNYYSSFSYIQLLEILDVFQNFKFSKKNSDKTLYKGVANLFFNIGNYFINKDIIKLLNFKNIKELMYSYAKNKMYHEKLFLYLYPTLLKFIRKHNHDLIKNKFDIFLNNENFDKNDMNEKLRNKIKPDDSIQNEKKKRDIKNDFFDDKNNILNKNYELIIDASKNVTDILYSFSKFNMYIDELYNEALLFLQNFYKYIDCSNLSQCLISLTKINCNISLLLSKIHYDKFNINSNYNHFFKYASCIDLMNFLLSFSRNLYFEKDVYNILSELLLKGKIYSLEASDLINIIHAYSKIYYIDKKLFLTVDNIICSRLDNNDNYLTTELAIKYLNASAKLSYKNEKIIYKIIEIIHKNNFANIKIFDLFKVLKSVKKLNLSFESLESHIKMIAPNFTFDFSNYTNYYYKSTKDIHMRKKKWIW</sequence>
<dbReference type="OrthoDB" id="380741at2759"/>
<dbReference type="VEuPathDB" id="PlasmoDB:PRELSG_0710400"/>
<evidence type="ECO:0000313" key="1">
    <source>
        <dbReference type="EMBL" id="CRG99340.1"/>
    </source>
</evidence>